<dbReference type="EC" id="3.4.21.89" evidence="3 8"/>
<feature type="transmembrane region" description="Helical" evidence="8">
    <location>
        <begin position="51"/>
        <end position="69"/>
    </location>
</feature>
<dbReference type="GO" id="GO:0006465">
    <property type="term" value="P:signal peptide processing"/>
    <property type="evidence" value="ECO:0007669"/>
    <property type="project" value="InterPro"/>
</dbReference>
<evidence type="ECO:0000256" key="1">
    <source>
        <dbReference type="ARBA" id="ARBA00000677"/>
    </source>
</evidence>
<feature type="active site" evidence="7">
    <location>
        <position position="130"/>
    </location>
</feature>
<comment type="subcellular location">
    <subcellularLocation>
        <location evidence="9">Membrane</location>
        <topology evidence="9">Multi-pass membrane protein</topology>
    </subcellularLocation>
</comment>
<evidence type="ECO:0000256" key="3">
    <source>
        <dbReference type="ARBA" id="ARBA00013208"/>
    </source>
</evidence>
<organism evidence="11 12">
    <name type="scientific">Luteimonas yindakuii</name>
    <dbReference type="NCBI Taxonomy" id="2565782"/>
    <lineage>
        <taxon>Bacteria</taxon>
        <taxon>Pseudomonadati</taxon>
        <taxon>Pseudomonadota</taxon>
        <taxon>Gammaproteobacteria</taxon>
        <taxon>Lysobacterales</taxon>
        <taxon>Lysobacteraceae</taxon>
        <taxon>Luteimonas</taxon>
    </lineage>
</organism>
<keyword evidence="8" id="KW-0812">Transmembrane</keyword>
<keyword evidence="8" id="KW-1133">Transmembrane helix</keyword>
<dbReference type="Gene3D" id="2.10.109.10">
    <property type="entry name" value="Umud Fragment, subunit A"/>
    <property type="match status" value="1"/>
</dbReference>
<dbReference type="PANTHER" id="PTHR43390:SF1">
    <property type="entry name" value="CHLOROPLAST PROCESSING PEPTIDASE"/>
    <property type="match status" value="1"/>
</dbReference>
<evidence type="ECO:0000256" key="7">
    <source>
        <dbReference type="PIRSR" id="PIRSR600223-1"/>
    </source>
</evidence>
<dbReference type="SUPFAM" id="SSF51306">
    <property type="entry name" value="LexA/Signal peptidase"/>
    <property type="match status" value="1"/>
</dbReference>
<evidence type="ECO:0000259" key="10">
    <source>
        <dbReference type="Pfam" id="PF10502"/>
    </source>
</evidence>
<dbReference type="EMBL" id="SPUH01000001">
    <property type="protein sequence ID" value="TKS54421.1"/>
    <property type="molecule type" value="Genomic_DNA"/>
</dbReference>
<feature type="domain" description="Peptidase S26" evidence="10">
    <location>
        <begin position="45"/>
        <end position="244"/>
    </location>
</feature>
<dbReference type="Proteomes" id="UP000298681">
    <property type="component" value="Unassembled WGS sequence"/>
</dbReference>
<dbReference type="CDD" id="cd06530">
    <property type="entry name" value="S26_SPase_I"/>
    <property type="match status" value="1"/>
</dbReference>
<proteinExistence type="inferred from homology"/>
<keyword evidence="12" id="KW-1185">Reference proteome</keyword>
<comment type="caution">
    <text evidence="9">Lacks conserved residue(s) required for the propagation of feature annotation.</text>
</comment>
<reference evidence="11 12" key="1">
    <citation type="submission" date="2019-01" db="EMBL/GenBank/DDBJ databases">
        <authorList>
            <person name="Zhang S."/>
        </authorList>
    </citation>
    <scope>NUCLEOTIDE SEQUENCE [LARGE SCALE GENOMIC DNA]</scope>
    <source>
        <strain evidence="11 12">1626</strain>
    </source>
</reference>
<evidence type="ECO:0000256" key="2">
    <source>
        <dbReference type="ARBA" id="ARBA00009370"/>
    </source>
</evidence>
<dbReference type="InterPro" id="IPR019756">
    <property type="entry name" value="Pept_S26A_signal_pept_1_Ser-AS"/>
</dbReference>
<keyword evidence="6 8" id="KW-0378">Hydrolase</keyword>
<dbReference type="GO" id="GO:0016020">
    <property type="term" value="C:membrane"/>
    <property type="evidence" value="ECO:0007669"/>
    <property type="project" value="UniProtKB-SubCell"/>
</dbReference>
<dbReference type="InterPro" id="IPR019757">
    <property type="entry name" value="Pept_S26A_signal_pept_1_Lys-AS"/>
</dbReference>
<dbReference type="InterPro" id="IPR036286">
    <property type="entry name" value="LexA/Signal_pep-like_sf"/>
</dbReference>
<dbReference type="GO" id="GO:0009003">
    <property type="term" value="F:signal peptidase activity"/>
    <property type="evidence" value="ECO:0007669"/>
    <property type="project" value="UniProtKB-EC"/>
</dbReference>
<name>A0A4Z1RLC7_9GAMM</name>
<dbReference type="PRINTS" id="PR00727">
    <property type="entry name" value="LEADERPTASE"/>
</dbReference>
<dbReference type="NCBIfam" id="TIGR02227">
    <property type="entry name" value="sigpep_I_bact"/>
    <property type="match status" value="1"/>
</dbReference>
<comment type="caution">
    <text evidence="11">The sequence shown here is derived from an EMBL/GenBank/DDBJ whole genome shotgun (WGS) entry which is preliminary data.</text>
</comment>
<evidence type="ECO:0000256" key="6">
    <source>
        <dbReference type="ARBA" id="ARBA00022801"/>
    </source>
</evidence>
<dbReference type="PANTHER" id="PTHR43390">
    <property type="entry name" value="SIGNAL PEPTIDASE I"/>
    <property type="match status" value="1"/>
</dbReference>
<comment type="catalytic activity">
    <reaction evidence="1 8">
        <text>Cleavage of hydrophobic, N-terminal signal or leader sequences from secreted and periplasmic proteins.</text>
        <dbReference type="EC" id="3.4.21.89"/>
    </reaction>
</comment>
<gene>
    <name evidence="11" type="primary">lepB</name>
    <name evidence="11" type="ORF">E4582_06295</name>
</gene>
<accession>A0A4Z1RLC7</accession>
<dbReference type="PROSITE" id="PS00501">
    <property type="entry name" value="SPASE_I_1"/>
    <property type="match status" value="1"/>
</dbReference>
<sequence length="263" mass="29636">MKWFEIGLVSLTLLSGLIWLLDRLVFAKRRARRGGLLGSDEPVIVDYARSFFPILAAVLILRSFIAEPFRIPSSSMMPTLLIGDFILVNKFSYGLRLPINNHKVIAIGEPERGDVVVFRPPHHPDQDWIKRVIGLPGDTIAYRDNTVYVNGEAFDYSDGGAYEGRGRGQEMTGATLLREEMPGRSHEVLEITGLPFRDPGEGEWTVRPGHYFVMGDNRDRSDDSRFWGELPESQLRGKAFLIWMNWDGAAGGVGFDRIGRSIR</sequence>
<dbReference type="InterPro" id="IPR019758">
    <property type="entry name" value="Pept_S26A_signal_pept_1_CS"/>
</dbReference>
<keyword evidence="8" id="KW-0472">Membrane</keyword>
<dbReference type="InterPro" id="IPR000223">
    <property type="entry name" value="Pept_S26A_signal_pept_1"/>
</dbReference>
<dbReference type="RefSeq" id="WP_134673798.1">
    <property type="nucleotide sequence ID" value="NZ_SPUH01000001.1"/>
</dbReference>
<evidence type="ECO:0000256" key="4">
    <source>
        <dbReference type="ARBA" id="ARBA00019232"/>
    </source>
</evidence>
<dbReference type="InterPro" id="IPR019533">
    <property type="entry name" value="Peptidase_S26"/>
</dbReference>
<dbReference type="Pfam" id="PF10502">
    <property type="entry name" value="Peptidase_S26"/>
    <property type="match status" value="1"/>
</dbReference>
<dbReference type="AlphaFoldDB" id="A0A4Z1RLC7"/>
<evidence type="ECO:0000313" key="12">
    <source>
        <dbReference type="Proteomes" id="UP000298681"/>
    </source>
</evidence>
<evidence type="ECO:0000313" key="11">
    <source>
        <dbReference type="EMBL" id="TKS54421.1"/>
    </source>
</evidence>
<protein>
    <recommendedName>
        <fullName evidence="4 8">Signal peptidase I</fullName>
        <ecNumber evidence="3 8">3.4.21.89</ecNumber>
    </recommendedName>
</protein>
<evidence type="ECO:0000256" key="8">
    <source>
        <dbReference type="RuleBase" id="RU003993"/>
    </source>
</evidence>
<feature type="active site" evidence="7">
    <location>
        <position position="75"/>
    </location>
</feature>
<dbReference type="GO" id="GO:0004252">
    <property type="term" value="F:serine-type endopeptidase activity"/>
    <property type="evidence" value="ECO:0007669"/>
    <property type="project" value="InterPro"/>
</dbReference>
<dbReference type="PROSITE" id="PS00761">
    <property type="entry name" value="SPASE_I_3"/>
    <property type="match status" value="1"/>
</dbReference>
<evidence type="ECO:0000256" key="5">
    <source>
        <dbReference type="ARBA" id="ARBA00022670"/>
    </source>
</evidence>
<keyword evidence="5 8" id="KW-0645">Protease</keyword>
<evidence type="ECO:0000256" key="9">
    <source>
        <dbReference type="RuleBase" id="RU362042"/>
    </source>
</evidence>
<comment type="similarity">
    <text evidence="2 9">Belongs to the peptidase S26 family.</text>
</comment>
<dbReference type="PROSITE" id="PS00760">
    <property type="entry name" value="SPASE_I_2"/>
    <property type="match status" value="1"/>
</dbReference>